<accession>A0A0J1GNK6</accession>
<evidence type="ECO:0000256" key="3">
    <source>
        <dbReference type="ARBA" id="ARBA00022448"/>
    </source>
</evidence>
<dbReference type="PATRIC" id="fig|754436.4.peg.2022"/>
<evidence type="ECO:0000313" key="16">
    <source>
        <dbReference type="Proteomes" id="UP000036426"/>
    </source>
</evidence>
<dbReference type="NCBIfam" id="TIGR00770">
    <property type="entry name" value="Dcu"/>
    <property type="match status" value="1"/>
</dbReference>
<evidence type="ECO:0000256" key="5">
    <source>
        <dbReference type="ARBA" id="ARBA00022519"/>
    </source>
</evidence>
<dbReference type="PANTHER" id="PTHR36106:SF2">
    <property type="entry name" value="C4-DICARBOXYLATE TRANSPORTER DCUA"/>
    <property type="match status" value="1"/>
</dbReference>
<feature type="transmembrane region" description="Helical" evidence="14">
    <location>
        <begin position="46"/>
        <end position="67"/>
    </location>
</feature>
<comment type="catalytic activity">
    <reaction evidence="11">
        <text>fumarate(in) + succinate(out) = fumarate(out) + succinate(in)</text>
        <dbReference type="Rhea" id="RHEA:29323"/>
        <dbReference type="ChEBI" id="CHEBI:29806"/>
        <dbReference type="ChEBI" id="CHEBI:30031"/>
    </reaction>
    <physiologicalReaction direction="right-to-left" evidence="11">
        <dbReference type="Rhea" id="RHEA:29325"/>
    </physiologicalReaction>
</comment>
<protein>
    <recommendedName>
        <fullName evidence="13">C4-dicarboxylate transporter</fullName>
    </recommendedName>
</protein>
<dbReference type="NCBIfam" id="NF006927">
    <property type="entry name" value="PRK09412.1"/>
    <property type="match status" value="1"/>
</dbReference>
<keyword evidence="3 13" id="KW-0813">Transport</keyword>
<evidence type="ECO:0000256" key="8">
    <source>
        <dbReference type="ARBA" id="ARBA00023136"/>
    </source>
</evidence>
<comment type="function">
    <text evidence="13">Responsible for the transport of C4-dicarboxylates.</text>
</comment>
<name>A0A0J1GNK6_9GAMM</name>
<evidence type="ECO:0000256" key="11">
    <source>
        <dbReference type="ARBA" id="ARBA00034287"/>
    </source>
</evidence>
<evidence type="ECO:0000256" key="14">
    <source>
        <dbReference type="SAM" id="Phobius"/>
    </source>
</evidence>
<feature type="transmembrane region" description="Helical" evidence="14">
    <location>
        <begin position="293"/>
        <end position="312"/>
    </location>
</feature>
<feature type="transmembrane region" description="Helical" evidence="14">
    <location>
        <begin position="228"/>
        <end position="245"/>
    </location>
</feature>
<keyword evidence="16" id="KW-1185">Reference proteome</keyword>
<evidence type="ECO:0000256" key="13">
    <source>
        <dbReference type="PIRNR" id="PIRNR004539"/>
    </source>
</evidence>
<dbReference type="GO" id="GO:0005886">
    <property type="term" value="C:plasma membrane"/>
    <property type="evidence" value="ECO:0007669"/>
    <property type="project" value="UniProtKB-SubCell"/>
</dbReference>
<dbReference type="EMBL" id="LDOV01000017">
    <property type="protein sequence ID" value="KLV01044.1"/>
    <property type="molecule type" value="Genomic_DNA"/>
</dbReference>
<evidence type="ECO:0000256" key="4">
    <source>
        <dbReference type="ARBA" id="ARBA00022475"/>
    </source>
</evidence>
<organism evidence="15 16">
    <name type="scientific">Photobacterium aphoticum</name>
    <dbReference type="NCBI Taxonomy" id="754436"/>
    <lineage>
        <taxon>Bacteria</taxon>
        <taxon>Pseudomonadati</taxon>
        <taxon>Pseudomonadota</taxon>
        <taxon>Gammaproteobacteria</taxon>
        <taxon>Vibrionales</taxon>
        <taxon>Vibrionaceae</taxon>
        <taxon>Photobacterium</taxon>
    </lineage>
</organism>
<feature type="transmembrane region" description="Helical" evidence="14">
    <location>
        <begin position="165"/>
        <end position="187"/>
    </location>
</feature>
<evidence type="ECO:0000256" key="6">
    <source>
        <dbReference type="ARBA" id="ARBA00022692"/>
    </source>
</evidence>
<dbReference type="PIRSF" id="PIRSF004539">
    <property type="entry name" value="C4-dicrbxl_trns"/>
    <property type="match status" value="1"/>
</dbReference>
<dbReference type="Proteomes" id="UP000036426">
    <property type="component" value="Unassembled WGS sequence"/>
</dbReference>
<keyword evidence="7 14" id="KW-1133">Transmembrane helix</keyword>
<comment type="catalytic activity">
    <reaction evidence="9">
        <text>L-aspartate(in) + succinate(out) = L-aspartate(out) + succinate(in)</text>
        <dbReference type="Rhea" id="RHEA:29343"/>
        <dbReference type="ChEBI" id="CHEBI:29991"/>
        <dbReference type="ChEBI" id="CHEBI:30031"/>
    </reaction>
    <physiologicalReaction direction="right-to-left" evidence="9">
        <dbReference type="Rhea" id="RHEA:29345"/>
    </physiologicalReaction>
</comment>
<dbReference type="InterPro" id="IPR004668">
    <property type="entry name" value="Anaer_Dcu_memb_transpt"/>
</dbReference>
<comment type="similarity">
    <text evidence="2 13">Belongs to the DcuA/DcuB transporter (TC 2.A.13.1) family.</text>
</comment>
<feature type="transmembrane region" description="Helical" evidence="14">
    <location>
        <begin position="363"/>
        <end position="390"/>
    </location>
</feature>
<evidence type="ECO:0000313" key="15">
    <source>
        <dbReference type="EMBL" id="KLV01044.1"/>
    </source>
</evidence>
<feature type="transmembrane region" description="Helical" evidence="14">
    <location>
        <begin position="88"/>
        <end position="116"/>
    </location>
</feature>
<dbReference type="GO" id="GO:0015556">
    <property type="term" value="F:C4-dicarboxylate transmembrane transporter activity"/>
    <property type="evidence" value="ECO:0007669"/>
    <property type="project" value="InterPro"/>
</dbReference>
<feature type="transmembrane region" description="Helical" evidence="14">
    <location>
        <begin position="257"/>
        <end position="273"/>
    </location>
</feature>
<comment type="catalytic activity">
    <reaction evidence="10">
        <text>(S)-malate(in) + succinate(out) = (S)-malate(out) + succinate(in)</text>
        <dbReference type="Rhea" id="RHEA:29327"/>
        <dbReference type="ChEBI" id="CHEBI:15589"/>
        <dbReference type="ChEBI" id="CHEBI:30031"/>
    </reaction>
    <physiologicalReaction direction="right-to-left" evidence="10">
        <dbReference type="Rhea" id="RHEA:29329"/>
    </physiologicalReaction>
</comment>
<comment type="subcellular location">
    <subcellularLocation>
        <location evidence="1 13">Cell inner membrane</location>
        <topology evidence="1 13">Multi-pass membrane protein</topology>
    </subcellularLocation>
</comment>
<evidence type="ECO:0000256" key="10">
    <source>
        <dbReference type="ARBA" id="ARBA00034284"/>
    </source>
</evidence>
<dbReference type="NCBIfam" id="NF009136">
    <property type="entry name" value="PRK12489.1"/>
    <property type="match status" value="1"/>
</dbReference>
<evidence type="ECO:0000256" key="7">
    <source>
        <dbReference type="ARBA" id="ARBA00022989"/>
    </source>
</evidence>
<feature type="transmembrane region" description="Helical" evidence="14">
    <location>
        <begin position="411"/>
        <end position="433"/>
    </location>
</feature>
<keyword evidence="8 13" id="KW-0472">Membrane</keyword>
<comment type="catalytic activity">
    <reaction evidence="12">
        <text>fumarate(in) + L-aspartate(out) = fumarate(out) + L-aspartate(in)</text>
        <dbReference type="Rhea" id="RHEA:72459"/>
        <dbReference type="ChEBI" id="CHEBI:29806"/>
        <dbReference type="ChEBI" id="CHEBI:29991"/>
    </reaction>
    <physiologicalReaction direction="left-to-right" evidence="12">
        <dbReference type="Rhea" id="RHEA:72460"/>
    </physiologicalReaction>
</comment>
<evidence type="ECO:0000256" key="2">
    <source>
        <dbReference type="ARBA" id="ARBA00006413"/>
    </source>
</evidence>
<dbReference type="AlphaFoldDB" id="A0A0J1GNK6"/>
<keyword evidence="4 13" id="KW-1003">Cell membrane</keyword>
<feature type="transmembrane region" description="Helical" evidence="14">
    <location>
        <begin position="7"/>
        <end position="40"/>
    </location>
</feature>
<dbReference type="RefSeq" id="WP_047874163.1">
    <property type="nucleotide sequence ID" value="NZ_BMYC01000002.1"/>
</dbReference>
<dbReference type="Pfam" id="PF03605">
    <property type="entry name" value="DcuA_DcuB"/>
    <property type="match status" value="1"/>
</dbReference>
<feature type="transmembrane region" description="Helical" evidence="14">
    <location>
        <begin position="324"/>
        <end position="343"/>
    </location>
</feature>
<evidence type="ECO:0000256" key="1">
    <source>
        <dbReference type="ARBA" id="ARBA00004429"/>
    </source>
</evidence>
<comment type="caution">
    <text evidence="15">The sequence shown here is derived from an EMBL/GenBank/DDBJ whole genome shotgun (WGS) entry which is preliminary data.</text>
</comment>
<sequence>MILLETCLLLGAIILAARLGGIGVGLAGGLGMAIAVFVLGLPPGDIPVSVILIIMSVILALSVMQQAGGMSYMVNMAEKMLRNHPKHINILAPATTFILTTLAGTGYTAMSVLNVIQQVAKENGVRPSQPLSSAVVASQIAITASPISAATAAMYVVVEQMGVSFGAALSVIMPAALFGTIVASIIASRQGCELKDDPIFQERVKKGLVNFTPEAQKHQEPTLAAKRSVWLFLAGVIFIVALLLFKPMIGHDLGSRDIIVIVMLLTGFITAMVCKVELTSIKKAPIFADGAESLVVILGIVWLSSTIIGVHIPEIKELAGDLLSEYPALLAVVFFGTSALLFSQGATSALLVPIAASLNVDPVTILASFVAVSALYMTNIYPTTAFAIATDDTGSFLDKKWNGSYIINHPFFLPGMIGIVAAVPFGFVLANMVL</sequence>
<gene>
    <name evidence="15" type="ORF">ABT58_09545</name>
</gene>
<keyword evidence="5 13" id="KW-0997">Cell inner membrane</keyword>
<dbReference type="PANTHER" id="PTHR36106">
    <property type="entry name" value="ANAEROBIC C4-DICARBOXYLATE TRANSPORTER DCUB"/>
    <property type="match status" value="1"/>
</dbReference>
<keyword evidence="6 14" id="KW-0812">Transmembrane</keyword>
<reference evidence="15 16" key="1">
    <citation type="submission" date="2015-05" db="EMBL/GenBank/DDBJ databases">
        <title>Photobacterium galathea sp. nov.</title>
        <authorList>
            <person name="Machado H."/>
            <person name="Gram L."/>
        </authorList>
    </citation>
    <scope>NUCLEOTIDE SEQUENCE [LARGE SCALE GENOMIC DNA]</scope>
    <source>
        <strain evidence="15 16">DSM 25995</strain>
    </source>
</reference>
<evidence type="ECO:0000256" key="9">
    <source>
        <dbReference type="ARBA" id="ARBA00034237"/>
    </source>
</evidence>
<dbReference type="OrthoDB" id="9157063at2"/>
<evidence type="ECO:0000256" key="12">
    <source>
        <dbReference type="ARBA" id="ARBA00036117"/>
    </source>
</evidence>
<proteinExistence type="inferred from homology"/>